<evidence type="ECO:0000256" key="1">
    <source>
        <dbReference type="SAM" id="MobiDB-lite"/>
    </source>
</evidence>
<proteinExistence type="predicted"/>
<name>A0A4S8K7U7_MUSBA</name>
<dbReference type="Proteomes" id="UP000317650">
    <property type="component" value="Chromosome 8"/>
</dbReference>
<gene>
    <name evidence="2" type="ORF">C4D60_Mb08t31290</name>
</gene>
<reference evidence="2 3" key="1">
    <citation type="journal article" date="2019" name="Nat. Plants">
        <title>Genome sequencing of Musa balbisiana reveals subgenome evolution and function divergence in polyploid bananas.</title>
        <authorList>
            <person name="Yao X."/>
        </authorList>
    </citation>
    <scope>NUCLEOTIDE SEQUENCE [LARGE SCALE GENOMIC DNA]</scope>
    <source>
        <strain evidence="3">cv. DH-PKW</strain>
        <tissue evidence="2">Leaves</tissue>
    </source>
</reference>
<evidence type="ECO:0000313" key="2">
    <source>
        <dbReference type="EMBL" id="THU71036.1"/>
    </source>
</evidence>
<keyword evidence="3" id="KW-1185">Reference proteome</keyword>
<accession>A0A4S8K7U7</accession>
<comment type="caution">
    <text evidence="2">The sequence shown here is derived from an EMBL/GenBank/DDBJ whole genome shotgun (WGS) entry which is preliminary data.</text>
</comment>
<evidence type="ECO:0000313" key="3">
    <source>
        <dbReference type="Proteomes" id="UP000317650"/>
    </source>
</evidence>
<dbReference type="AlphaFoldDB" id="A0A4S8K7U7"/>
<organism evidence="2 3">
    <name type="scientific">Musa balbisiana</name>
    <name type="common">Banana</name>
    <dbReference type="NCBI Taxonomy" id="52838"/>
    <lineage>
        <taxon>Eukaryota</taxon>
        <taxon>Viridiplantae</taxon>
        <taxon>Streptophyta</taxon>
        <taxon>Embryophyta</taxon>
        <taxon>Tracheophyta</taxon>
        <taxon>Spermatophyta</taxon>
        <taxon>Magnoliopsida</taxon>
        <taxon>Liliopsida</taxon>
        <taxon>Zingiberales</taxon>
        <taxon>Musaceae</taxon>
        <taxon>Musa</taxon>
    </lineage>
</organism>
<sequence>MSNYFSLERDNHRRSQTHVDGWSAPFPGPPRSRAADHHPSASAESSRLEELTARLGVGGAAEREGRPCSRPSARSRTSSSVTRPRSPPSSASNGRGDPAVIVQAAAGILFHSDDKNLREGYFYSEAVIGNVAQLLRDSSTSVQWEGFGSMKNQVKKACELAEACSNVFQLIMALLIKAP</sequence>
<feature type="compositionally biased region" description="Low complexity" evidence="1">
    <location>
        <begin position="68"/>
        <end position="92"/>
    </location>
</feature>
<dbReference type="EMBL" id="PYDT01000002">
    <property type="protein sequence ID" value="THU71036.1"/>
    <property type="molecule type" value="Genomic_DNA"/>
</dbReference>
<feature type="region of interest" description="Disordered" evidence="1">
    <location>
        <begin position="1"/>
        <end position="97"/>
    </location>
</feature>
<protein>
    <submittedName>
        <fullName evidence="2">Uncharacterized protein</fullName>
    </submittedName>
</protein>